<dbReference type="OrthoDB" id="288590at2759"/>
<evidence type="ECO:0000313" key="8">
    <source>
        <dbReference type="Proteomes" id="UP000217199"/>
    </source>
</evidence>
<feature type="domain" description="Fe2OG dioxygenase" evidence="6">
    <location>
        <begin position="146"/>
        <end position="251"/>
    </location>
</feature>
<dbReference type="InterPro" id="IPR044861">
    <property type="entry name" value="IPNS-like_FE2OG_OXY"/>
</dbReference>
<dbReference type="Gene3D" id="2.60.120.330">
    <property type="entry name" value="B-lactam Antibiotic, Isopenicillin N Synthase, Chain"/>
    <property type="match status" value="1"/>
</dbReference>
<dbReference type="EMBL" id="NBII01000005">
    <property type="protein sequence ID" value="PAV18477.1"/>
    <property type="molecule type" value="Genomic_DNA"/>
</dbReference>
<gene>
    <name evidence="7" type="ORF">PNOK_0531900</name>
</gene>
<name>A0A286UFX0_9AGAM</name>
<organism evidence="7 8">
    <name type="scientific">Pyrrhoderma noxium</name>
    <dbReference type="NCBI Taxonomy" id="2282107"/>
    <lineage>
        <taxon>Eukaryota</taxon>
        <taxon>Fungi</taxon>
        <taxon>Dikarya</taxon>
        <taxon>Basidiomycota</taxon>
        <taxon>Agaricomycotina</taxon>
        <taxon>Agaricomycetes</taxon>
        <taxon>Hymenochaetales</taxon>
        <taxon>Hymenochaetaceae</taxon>
        <taxon>Pyrrhoderma</taxon>
    </lineage>
</organism>
<accession>A0A286UFX0</accession>
<dbReference type="InParanoid" id="A0A286UFX0"/>
<dbReference type="STRING" id="2282107.A0A286UFX0"/>
<dbReference type="SUPFAM" id="SSF51197">
    <property type="entry name" value="Clavaminate synthase-like"/>
    <property type="match status" value="1"/>
</dbReference>
<comment type="caution">
    <text evidence="7">The sequence shown here is derived from an EMBL/GenBank/DDBJ whole genome shotgun (WGS) entry which is preliminary data.</text>
</comment>
<evidence type="ECO:0000259" key="6">
    <source>
        <dbReference type="PROSITE" id="PS51471"/>
    </source>
</evidence>
<dbReference type="PANTHER" id="PTHR10209">
    <property type="entry name" value="OXIDOREDUCTASE, 2OG-FE II OXYGENASE FAMILY PROTEIN"/>
    <property type="match status" value="1"/>
</dbReference>
<keyword evidence="8" id="KW-1185">Reference proteome</keyword>
<dbReference type="Proteomes" id="UP000217199">
    <property type="component" value="Unassembled WGS sequence"/>
</dbReference>
<dbReference type="InterPro" id="IPR026992">
    <property type="entry name" value="DIOX_N"/>
</dbReference>
<evidence type="ECO:0000256" key="1">
    <source>
        <dbReference type="ARBA" id="ARBA00008056"/>
    </source>
</evidence>
<proteinExistence type="inferred from homology"/>
<evidence type="ECO:0000256" key="4">
    <source>
        <dbReference type="ARBA" id="ARBA00023004"/>
    </source>
</evidence>
<reference evidence="7 8" key="1">
    <citation type="journal article" date="2017" name="Mol. Ecol.">
        <title>Comparative and population genomic landscape of Phellinus noxius: A hypervariable fungus causing root rot in trees.</title>
        <authorList>
            <person name="Chung C.L."/>
            <person name="Lee T.J."/>
            <person name="Akiba M."/>
            <person name="Lee H.H."/>
            <person name="Kuo T.H."/>
            <person name="Liu D."/>
            <person name="Ke H.M."/>
            <person name="Yokoi T."/>
            <person name="Roa M.B."/>
            <person name="Lu M.J."/>
            <person name="Chang Y.Y."/>
            <person name="Ann P.J."/>
            <person name="Tsai J.N."/>
            <person name="Chen C.Y."/>
            <person name="Tzean S.S."/>
            <person name="Ota Y."/>
            <person name="Hattori T."/>
            <person name="Sahashi N."/>
            <person name="Liou R.F."/>
            <person name="Kikuchi T."/>
            <person name="Tsai I.J."/>
        </authorList>
    </citation>
    <scope>NUCLEOTIDE SEQUENCE [LARGE SCALE GENOMIC DNA]</scope>
    <source>
        <strain evidence="7 8">FFPRI411160</strain>
    </source>
</reference>
<evidence type="ECO:0000256" key="5">
    <source>
        <dbReference type="RuleBase" id="RU003682"/>
    </source>
</evidence>
<evidence type="ECO:0000313" key="7">
    <source>
        <dbReference type="EMBL" id="PAV18477.1"/>
    </source>
</evidence>
<sequence>MIFVGFLYLANTPIEKSLFDRVVAYAPQLFELPQEKKDALRMANSPTFLGYSRFGAELTRGAVDQREQIDLAIDKNEKWKPGEPEYTRLQGKAQWPSEEDLPGFRETVSDYFSKLETLSYELIGLIAEALGLPSSGLSEFFDQPGTLQHRGKIVKYPAPKDEASSDQGVGPHFDAGFLTLLLQASEHKGLQVQAPDGLWVDAPPIPYTLVVNFGKGLEAATQGLARATSHRVLSPTVGSTPRYSIPFFQRIRQEIKLTDFIPEIPSEVLALKEQRGENGTTDSVNYSEYDREPSGLVELIGRVKSHPDVAQRHYPGLFKQFFPQGLPAHGMAY</sequence>
<protein>
    <submittedName>
        <fullName evidence="7">Clavaminate synthase</fullName>
    </submittedName>
</protein>
<dbReference type="GO" id="GO:0016491">
    <property type="term" value="F:oxidoreductase activity"/>
    <property type="evidence" value="ECO:0007669"/>
    <property type="project" value="UniProtKB-KW"/>
</dbReference>
<dbReference type="GO" id="GO:0046872">
    <property type="term" value="F:metal ion binding"/>
    <property type="evidence" value="ECO:0007669"/>
    <property type="project" value="UniProtKB-KW"/>
</dbReference>
<keyword evidence="4 5" id="KW-0408">Iron</keyword>
<dbReference type="PROSITE" id="PS51471">
    <property type="entry name" value="FE2OG_OXY"/>
    <property type="match status" value="1"/>
</dbReference>
<keyword evidence="3 5" id="KW-0560">Oxidoreductase</keyword>
<evidence type="ECO:0000256" key="3">
    <source>
        <dbReference type="ARBA" id="ARBA00023002"/>
    </source>
</evidence>
<keyword evidence="2 5" id="KW-0479">Metal-binding</keyword>
<dbReference type="PANTHER" id="PTHR10209:SF812">
    <property type="entry name" value="2OG-FE(II) OXYGENASE FAMILY, PUTATIVE (AFU_ORTHOLOGUE AFUA_3G14880)-RELATED"/>
    <property type="match status" value="1"/>
</dbReference>
<dbReference type="Pfam" id="PF03171">
    <property type="entry name" value="2OG-FeII_Oxy"/>
    <property type="match status" value="1"/>
</dbReference>
<dbReference type="Pfam" id="PF14226">
    <property type="entry name" value="DIOX_N"/>
    <property type="match status" value="1"/>
</dbReference>
<dbReference type="InterPro" id="IPR005123">
    <property type="entry name" value="Oxoglu/Fe-dep_dioxygenase_dom"/>
</dbReference>
<dbReference type="AlphaFoldDB" id="A0A286UFX0"/>
<comment type="similarity">
    <text evidence="1 5">Belongs to the iron/ascorbate-dependent oxidoreductase family.</text>
</comment>
<evidence type="ECO:0000256" key="2">
    <source>
        <dbReference type="ARBA" id="ARBA00022723"/>
    </source>
</evidence>
<dbReference type="InterPro" id="IPR027443">
    <property type="entry name" value="IPNS-like_sf"/>
</dbReference>